<keyword evidence="3" id="KW-1185">Reference proteome</keyword>
<accession>A0A5J5ESB7</accession>
<feature type="region of interest" description="Disordered" evidence="1">
    <location>
        <begin position="99"/>
        <end position="118"/>
    </location>
</feature>
<organism evidence="2 3">
    <name type="scientific">Sphaerosporella brunnea</name>
    <dbReference type="NCBI Taxonomy" id="1250544"/>
    <lineage>
        <taxon>Eukaryota</taxon>
        <taxon>Fungi</taxon>
        <taxon>Dikarya</taxon>
        <taxon>Ascomycota</taxon>
        <taxon>Pezizomycotina</taxon>
        <taxon>Pezizomycetes</taxon>
        <taxon>Pezizales</taxon>
        <taxon>Pyronemataceae</taxon>
        <taxon>Sphaerosporella</taxon>
    </lineage>
</organism>
<dbReference type="Proteomes" id="UP000326924">
    <property type="component" value="Unassembled WGS sequence"/>
</dbReference>
<dbReference type="InParanoid" id="A0A5J5ESB7"/>
<feature type="compositionally biased region" description="Polar residues" evidence="1">
    <location>
        <begin position="99"/>
        <end position="113"/>
    </location>
</feature>
<gene>
    <name evidence="2" type="ORF">FN846DRAFT_118316</name>
</gene>
<evidence type="ECO:0000313" key="2">
    <source>
        <dbReference type="EMBL" id="KAA8901457.1"/>
    </source>
</evidence>
<dbReference type="AlphaFoldDB" id="A0A5J5ESB7"/>
<dbReference type="EMBL" id="VXIS01000144">
    <property type="protein sequence ID" value="KAA8901457.1"/>
    <property type="molecule type" value="Genomic_DNA"/>
</dbReference>
<reference evidence="2 3" key="1">
    <citation type="submission" date="2019-09" db="EMBL/GenBank/DDBJ databases">
        <title>Draft genome of the ectomycorrhizal ascomycete Sphaerosporella brunnea.</title>
        <authorList>
            <consortium name="DOE Joint Genome Institute"/>
            <person name="Benucci G.M."/>
            <person name="Marozzi G."/>
            <person name="Antonielli L."/>
            <person name="Sanchez S."/>
            <person name="Marco P."/>
            <person name="Wang X."/>
            <person name="Falini L.B."/>
            <person name="Barry K."/>
            <person name="Haridas S."/>
            <person name="Lipzen A."/>
            <person name="Labutti K."/>
            <person name="Grigoriev I.V."/>
            <person name="Murat C."/>
            <person name="Martin F."/>
            <person name="Albertini E."/>
            <person name="Donnini D."/>
            <person name="Bonito G."/>
        </authorList>
    </citation>
    <scope>NUCLEOTIDE SEQUENCE [LARGE SCALE GENOMIC DNA]</scope>
    <source>
        <strain evidence="2 3">Sb_GMNB300</strain>
    </source>
</reference>
<name>A0A5J5ESB7_9PEZI</name>
<feature type="region of interest" description="Disordered" evidence="1">
    <location>
        <begin position="1"/>
        <end position="79"/>
    </location>
</feature>
<evidence type="ECO:0000256" key="1">
    <source>
        <dbReference type="SAM" id="MobiDB-lite"/>
    </source>
</evidence>
<feature type="compositionally biased region" description="Low complexity" evidence="1">
    <location>
        <begin position="17"/>
        <end position="38"/>
    </location>
</feature>
<sequence length="226" mass="25020">MESIGTSHPSRKPLGRAASPSPSVASLASSTSTTISSILRKRPRGEFTDTDTPVLQPASPQQRPRIARPPAPAPDTLSQPAMDWFNRAYSWIFGGATSQHSRTTTAPENGNNEGDSKPLVAATPDGGEGLWTPPLNMTTTMTALTCYGMTGHNIKSELADKMWRQRQRNRLLHNNCPRHLLPRTKHPSRKQRPAKVWAQRKITQILIHMALSPTESCRRSHLIPKR</sequence>
<proteinExistence type="predicted"/>
<protein>
    <submittedName>
        <fullName evidence="2">Uncharacterized protein</fullName>
    </submittedName>
</protein>
<evidence type="ECO:0000313" key="3">
    <source>
        <dbReference type="Proteomes" id="UP000326924"/>
    </source>
</evidence>
<comment type="caution">
    <text evidence="2">The sequence shown here is derived from an EMBL/GenBank/DDBJ whole genome shotgun (WGS) entry which is preliminary data.</text>
</comment>